<evidence type="ECO:0000259" key="9">
    <source>
        <dbReference type="PROSITE" id="PS50850"/>
    </source>
</evidence>
<feature type="transmembrane region" description="Helical" evidence="8">
    <location>
        <begin position="240"/>
        <end position="257"/>
    </location>
</feature>
<dbReference type="InterPro" id="IPR011701">
    <property type="entry name" value="MFS"/>
</dbReference>
<feature type="transmembrane region" description="Helical" evidence="8">
    <location>
        <begin position="129"/>
        <end position="147"/>
    </location>
</feature>
<keyword evidence="7 8" id="KW-0472">Membrane</keyword>
<dbReference type="GO" id="GO:0005886">
    <property type="term" value="C:plasma membrane"/>
    <property type="evidence" value="ECO:0007669"/>
    <property type="project" value="UniProtKB-SubCell"/>
</dbReference>
<evidence type="ECO:0000256" key="7">
    <source>
        <dbReference type="ARBA" id="ARBA00023136"/>
    </source>
</evidence>
<evidence type="ECO:0000313" key="10">
    <source>
        <dbReference type="EMBL" id="STP09143.1"/>
    </source>
</evidence>
<feature type="transmembrane region" description="Helical" evidence="8">
    <location>
        <begin position="7"/>
        <end position="23"/>
    </location>
</feature>
<dbReference type="Proteomes" id="UP000255335">
    <property type="component" value="Unassembled WGS sequence"/>
</dbReference>
<keyword evidence="6 8" id="KW-1133">Transmembrane helix</keyword>
<evidence type="ECO:0000256" key="2">
    <source>
        <dbReference type="ARBA" id="ARBA00008335"/>
    </source>
</evidence>
<organism evidence="10 11">
    <name type="scientific">Helicobacter cinaedi</name>
    <dbReference type="NCBI Taxonomy" id="213"/>
    <lineage>
        <taxon>Bacteria</taxon>
        <taxon>Pseudomonadati</taxon>
        <taxon>Campylobacterota</taxon>
        <taxon>Epsilonproteobacteria</taxon>
        <taxon>Campylobacterales</taxon>
        <taxon>Helicobacteraceae</taxon>
        <taxon>Helicobacter</taxon>
    </lineage>
</organism>
<feature type="domain" description="Major facilitator superfamily (MFS) profile" evidence="9">
    <location>
        <begin position="1"/>
        <end position="377"/>
    </location>
</feature>
<feature type="transmembrane region" description="Helical" evidence="8">
    <location>
        <begin position="269"/>
        <end position="286"/>
    </location>
</feature>
<sequence>MDTKTKVSVVYIAIITLSSVYIPQPILPLLALEFGTTAQNASAITSITLLPMAFAPLFYGYFLENHQPKLILSLSLFVAGIFQILLAWCESLETFLLLRFIQSLFFPAILTTLLTILTRSQSGSLQFNVSIYIASTIAGGLIGRMGGAYLTELFSWQICFILLGVSLTLGGIFSLSWIANQASKLTQFTFSQILPLLGNKTSLVVLGSVFVMFFSFQAVLNTLPFYAKEMFPHISQNELGRLYLGYSIGIVVSLLANPIIKLCGGREKTIFLSLNLFALGLCVFLLHSLMWIYVGMFVMCFGSFIAHSVLNALNNSLTPKYKAASSGLYLSFYYTGGTIGSYLSSFVFELFGWQMLIISLAITLSLTSFVFYHHMTHIKKEA</sequence>
<keyword evidence="4" id="KW-1003">Cell membrane</keyword>
<dbReference type="PANTHER" id="PTHR43271">
    <property type="entry name" value="BLL2771 PROTEIN"/>
    <property type="match status" value="1"/>
</dbReference>
<dbReference type="Gene3D" id="1.20.1250.20">
    <property type="entry name" value="MFS general substrate transporter like domains"/>
    <property type="match status" value="1"/>
</dbReference>
<evidence type="ECO:0000256" key="4">
    <source>
        <dbReference type="ARBA" id="ARBA00022475"/>
    </source>
</evidence>
<dbReference type="AlphaFoldDB" id="A0A377JNI9"/>
<feature type="transmembrane region" description="Helical" evidence="8">
    <location>
        <begin position="201"/>
        <end position="220"/>
    </location>
</feature>
<feature type="transmembrane region" description="Helical" evidence="8">
    <location>
        <begin position="350"/>
        <end position="372"/>
    </location>
</feature>
<comment type="similarity">
    <text evidence="2">Belongs to the major facilitator superfamily.</text>
</comment>
<accession>A0A377JNI9</accession>
<feature type="transmembrane region" description="Helical" evidence="8">
    <location>
        <begin position="326"/>
        <end position="344"/>
    </location>
</feature>
<keyword evidence="3" id="KW-0813">Transport</keyword>
<evidence type="ECO:0000256" key="8">
    <source>
        <dbReference type="SAM" id="Phobius"/>
    </source>
</evidence>
<dbReference type="InterPro" id="IPR036259">
    <property type="entry name" value="MFS_trans_sf"/>
</dbReference>
<dbReference type="EMBL" id="UGHZ01000001">
    <property type="protein sequence ID" value="STP09143.1"/>
    <property type="molecule type" value="Genomic_DNA"/>
</dbReference>
<feature type="transmembrane region" description="Helical" evidence="8">
    <location>
        <begin position="43"/>
        <end position="63"/>
    </location>
</feature>
<dbReference type="InterPro" id="IPR020846">
    <property type="entry name" value="MFS_dom"/>
</dbReference>
<keyword evidence="5 8" id="KW-0812">Transmembrane</keyword>
<evidence type="ECO:0000313" key="11">
    <source>
        <dbReference type="Proteomes" id="UP000255335"/>
    </source>
</evidence>
<dbReference type="PANTHER" id="PTHR43271:SF1">
    <property type="entry name" value="INNER MEMBRANE TRANSPORT PROTEIN YNFM"/>
    <property type="match status" value="1"/>
</dbReference>
<evidence type="ECO:0000256" key="6">
    <source>
        <dbReference type="ARBA" id="ARBA00022989"/>
    </source>
</evidence>
<feature type="transmembrane region" description="Helical" evidence="8">
    <location>
        <begin position="153"/>
        <end position="180"/>
    </location>
</feature>
<evidence type="ECO:0000256" key="1">
    <source>
        <dbReference type="ARBA" id="ARBA00004651"/>
    </source>
</evidence>
<reference evidence="10 11" key="1">
    <citation type="submission" date="2018-06" db="EMBL/GenBank/DDBJ databases">
        <authorList>
            <consortium name="Pathogen Informatics"/>
            <person name="Doyle S."/>
        </authorList>
    </citation>
    <scope>NUCLEOTIDE SEQUENCE [LARGE SCALE GENOMIC DNA]</scope>
    <source>
        <strain evidence="10 11">NCTC12221</strain>
    </source>
</reference>
<comment type="subcellular location">
    <subcellularLocation>
        <location evidence="1">Cell membrane</location>
        <topology evidence="1">Multi-pass membrane protein</topology>
    </subcellularLocation>
</comment>
<name>A0A377JNI9_9HELI</name>
<dbReference type="PROSITE" id="PS50850">
    <property type="entry name" value="MFS"/>
    <property type="match status" value="1"/>
</dbReference>
<dbReference type="RefSeq" id="WP_115025901.1">
    <property type="nucleotide sequence ID" value="NZ_UGHZ01000001.1"/>
</dbReference>
<dbReference type="SUPFAM" id="SSF103473">
    <property type="entry name" value="MFS general substrate transporter"/>
    <property type="match status" value="1"/>
</dbReference>
<feature type="transmembrane region" description="Helical" evidence="8">
    <location>
        <begin position="70"/>
        <end position="88"/>
    </location>
</feature>
<gene>
    <name evidence="10" type="primary">ynfM</name>
    <name evidence="10" type="ORF">NCTC12221_00578</name>
</gene>
<dbReference type="GO" id="GO:0022857">
    <property type="term" value="F:transmembrane transporter activity"/>
    <property type="evidence" value="ECO:0007669"/>
    <property type="project" value="InterPro"/>
</dbReference>
<evidence type="ECO:0000256" key="5">
    <source>
        <dbReference type="ARBA" id="ARBA00022692"/>
    </source>
</evidence>
<protein>
    <submittedName>
        <fullName evidence="10">Major facilitator superfamily protein</fullName>
    </submittedName>
</protein>
<feature type="transmembrane region" description="Helical" evidence="8">
    <location>
        <begin position="94"/>
        <end position="117"/>
    </location>
</feature>
<evidence type="ECO:0000256" key="3">
    <source>
        <dbReference type="ARBA" id="ARBA00022448"/>
    </source>
</evidence>
<feature type="transmembrane region" description="Helical" evidence="8">
    <location>
        <begin position="292"/>
        <end position="314"/>
    </location>
</feature>
<proteinExistence type="inferred from homology"/>
<dbReference type="Pfam" id="PF07690">
    <property type="entry name" value="MFS_1"/>
    <property type="match status" value="1"/>
</dbReference>